<sequence length="106" mass="11470">MEPLHILEVMSSLHLLGLELSLRPCVKSPVQAQKYLVRNASASDVQTGYCQGHGKAGGAAFKRQAAFPDALPVRMIVLYVLPSTPQSTQAATHEDDVDYLQVILPA</sequence>
<dbReference type="AlphaFoldDB" id="A0A812PKH7"/>
<evidence type="ECO:0000313" key="1">
    <source>
        <dbReference type="EMBL" id="CAE7353594.1"/>
    </source>
</evidence>
<dbReference type="EMBL" id="CAJNDS010002153">
    <property type="protein sequence ID" value="CAE7353594.1"/>
    <property type="molecule type" value="Genomic_DNA"/>
</dbReference>
<evidence type="ECO:0000313" key="2">
    <source>
        <dbReference type="Proteomes" id="UP000604046"/>
    </source>
</evidence>
<proteinExistence type="predicted"/>
<protein>
    <submittedName>
        <fullName evidence="1">Uncharacterized protein</fullName>
    </submittedName>
</protein>
<organism evidence="1 2">
    <name type="scientific">Symbiodinium natans</name>
    <dbReference type="NCBI Taxonomy" id="878477"/>
    <lineage>
        <taxon>Eukaryota</taxon>
        <taxon>Sar</taxon>
        <taxon>Alveolata</taxon>
        <taxon>Dinophyceae</taxon>
        <taxon>Suessiales</taxon>
        <taxon>Symbiodiniaceae</taxon>
        <taxon>Symbiodinium</taxon>
    </lineage>
</organism>
<keyword evidence="2" id="KW-1185">Reference proteome</keyword>
<reference evidence="1" key="1">
    <citation type="submission" date="2021-02" db="EMBL/GenBank/DDBJ databases">
        <authorList>
            <person name="Dougan E. K."/>
            <person name="Rhodes N."/>
            <person name="Thang M."/>
            <person name="Chan C."/>
        </authorList>
    </citation>
    <scope>NUCLEOTIDE SEQUENCE</scope>
</reference>
<accession>A0A812PKH7</accession>
<comment type="caution">
    <text evidence="1">The sequence shown here is derived from an EMBL/GenBank/DDBJ whole genome shotgun (WGS) entry which is preliminary data.</text>
</comment>
<gene>
    <name evidence="1" type="ORF">SNAT2548_LOCUS18706</name>
</gene>
<name>A0A812PKH7_9DINO</name>
<dbReference type="Proteomes" id="UP000604046">
    <property type="component" value="Unassembled WGS sequence"/>
</dbReference>